<feature type="compositionally biased region" description="Acidic residues" evidence="2">
    <location>
        <begin position="842"/>
        <end position="852"/>
    </location>
</feature>
<feature type="region of interest" description="Disordered" evidence="2">
    <location>
        <begin position="511"/>
        <end position="540"/>
    </location>
</feature>
<dbReference type="AlphaFoldDB" id="A0AAJ7IUV1"/>
<feature type="compositionally biased region" description="Low complexity" evidence="2">
    <location>
        <begin position="68"/>
        <end position="78"/>
    </location>
</feature>
<feature type="region of interest" description="Disordered" evidence="2">
    <location>
        <begin position="161"/>
        <end position="203"/>
    </location>
</feature>
<feature type="compositionally biased region" description="Polar residues" evidence="2">
    <location>
        <begin position="439"/>
        <end position="456"/>
    </location>
</feature>
<evidence type="ECO:0000313" key="4">
    <source>
        <dbReference type="RefSeq" id="XP_017877625.1"/>
    </source>
</evidence>
<dbReference type="KEGG" id="ccal:108623558"/>
<feature type="compositionally biased region" description="Polar residues" evidence="2">
    <location>
        <begin position="57"/>
        <end position="67"/>
    </location>
</feature>
<feature type="region of interest" description="Disordered" evidence="2">
    <location>
        <begin position="439"/>
        <end position="468"/>
    </location>
</feature>
<evidence type="ECO:0000256" key="2">
    <source>
        <dbReference type="SAM" id="MobiDB-lite"/>
    </source>
</evidence>
<dbReference type="Proteomes" id="UP000694925">
    <property type="component" value="Unplaced"/>
</dbReference>
<feature type="compositionally biased region" description="Polar residues" evidence="2">
    <location>
        <begin position="798"/>
        <end position="808"/>
    </location>
</feature>
<feature type="region of interest" description="Disordered" evidence="2">
    <location>
        <begin position="777"/>
        <end position="810"/>
    </location>
</feature>
<organism evidence="3 4">
    <name type="scientific">Ceratina calcarata</name>
    <dbReference type="NCBI Taxonomy" id="156304"/>
    <lineage>
        <taxon>Eukaryota</taxon>
        <taxon>Metazoa</taxon>
        <taxon>Ecdysozoa</taxon>
        <taxon>Arthropoda</taxon>
        <taxon>Hexapoda</taxon>
        <taxon>Insecta</taxon>
        <taxon>Pterygota</taxon>
        <taxon>Neoptera</taxon>
        <taxon>Endopterygota</taxon>
        <taxon>Hymenoptera</taxon>
        <taxon>Apocrita</taxon>
        <taxon>Aculeata</taxon>
        <taxon>Apoidea</taxon>
        <taxon>Anthophila</taxon>
        <taxon>Apidae</taxon>
        <taxon>Ceratina</taxon>
        <taxon>Zadontomerus</taxon>
    </lineage>
</organism>
<feature type="region of interest" description="Disordered" evidence="2">
    <location>
        <begin position="823"/>
        <end position="861"/>
    </location>
</feature>
<protein>
    <submittedName>
        <fullName evidence="4">Uncharacterized protein LOC108623558</fullName>
    </submittedName>
</protein>
<keyword evidence="1" id="KW-0175">Coiled coil</keyword>
<feature type="compositionally biased region" description="Polar residues" evidence="2">
    <location>
        <begin position="161"/>
        <end position="170"/>
    </location>
</feature>
<sequence length="861" mass="98217">MTNDKSKEDYAPTYDNDLKQKYFIAWSPIARNKQALKHRYVSCSRSVPNRSKRSVQYKMSRSLNLDPSNSVHNSSSDSSFEEDKHLSRSAKIMRALNFNSSPSYFVKTKIKKSLNFNLTPSPKRFKPVKRNIRKSLSMNFNSPLSVSNKLSFDDSSAGSANSSIVFSSPESMDENQNETPSQSAKKQEGLHFSTPNATFSRRANFTPMLRSRLKQTIDDIICVTATPNSHIKGRSKFLSNLNTSRNLYHEFHEKDDDRPSTPKNVIHIVPESMSAIKRSHKKERSRRGEGIEDYKEKLENLSNEHVDALQDVKTYIEQYSKHSEGDISETGSLFDYTERENDFNDATNIADDIINVNDLSEIREIGTEQKNVFEDSKDISDDIIHDLSEKQGHGIKTEDVLEDSKNICDSISHLKTLPEIQELDIKMEIQDKKELTEKNNYPNLSNEDLKCNTRSLTPEPKVVSGKPVTPKNRINILERVANDSIKKSHKKVKDDKRRLFTPKILQTKFETEERENRSFENTFPVSPKTERSATPENINSSRLLLSQYSSVKKSHRKDKHNKILSGFLKRQEYFNKDMDFAANCKYKPFDEDCKNSTDDSDLGINIEDPTTLVSPNKRKKVVDSSLDTSCEFELPESDLSKEEFQIFSPLKRKRAIVSAIPKEYSHPYDSPSQRNLNNFSRCLTPIVNIPDSVKTGNDVITMESEANNEEGRSTPRNMSTTELYVNLDSIKKSHKKNKRGNVSRKGFNVGDGTPLRNSESMLNLSCETMDKKINELNNESVDGKASTSFAPDNEESISNENASTTVTPPNCLKTKSYIKMIQETSIKRSHKKVRDTRKKELDDEISDDGSIFDDEKLPLED</sequence>
<gene>
    <name evidence="4" type="primary">LOC108623558</name>
</gene>
<keyword evidence="3" id="KW-1185">Reference proteome</keyword>
<dbReference type="RefSeq" id="XP_017877625.1">
    <property type="nucleotide sequence ID" value="XM_018022136.2"/>
</dbReference>
<feature type="compositionally biased region" description="Basic residues" evidence="2">
    <location>
        <begin position="827"/>
        <end position="836"/>
    </location>
</feature>
<reference evidence="4" key="1">
    <citation type="submission" date="2025-08" db="UniProtKB">
        <authorList>
            <consortium name="RefSeq"/>
        </authorList>
    </citation>
    <scope>IDENTIFICATION</scope>
    <source>
        <tissue evidence="4">Whole body</tissue>
    </source>
</reference>
<feature type="compositionally biased region" description="Basic residues" evidence="2">
    <location>
        <begin position="733"/>
        <end position="742"/>
    </location>
</feature>
<feature type="coiled-coil region" evidence="1">
    <location>
        <begin position="291"/>
        <end position="318"/>
    </location>
</feature>
<dbReference type="GeneID" id="108623558"/>
<feature type="compositionally biased region" description="Polar residues" evidence="2">
    <location>
        <begin position="777"/>
        <end position="791"/>
    </location>
</feature>
<feature type="region of interest" description="Disordered" evidence="2">
    <location>
        <begin position="733"/>
        <end position="754"/>
    </location>
</feature>
<feature type="region of interest" description="Disordered" evidence="2">
    <location>
        <begin position="45"/>
        <end position="82"/>
    </location>
</feature>
<name>A0AAJ7IUV1_9HYME</name>
<accession>A0AAJ7IUV1</accession>
<evidence type="ECO:0000256" key="1">
    <source>
        <dbReference type="SAM" id="Coils"/>
    </source>
</evidence>
<proteinExistence type="predicted"/>
<evidence type="ECO:0000313" key="3">
    <source>
        <dbReference type="Proteomes" id="UP000694925"/>
    </source>
</evidence>
<feature type="compositionally biased region" description="Polar residues" evidence="2">
    <location>
        <begin position="193"/>
        <end position="203"/>
    </location>
</feature>